<dbReference type="Gene3D" id="3.10.105.10">
    <property type="entry name" value="Dipeptide-binding Protein, Domain 3"/>
    <property type="match status" value="1"/>
</dbReference>
<evidence type="ECO:0000259" key="1">
    <source>
        <dbReference type="Pfam" id="PF00496"/>
    </source>
</evidence>
<keyword evidence="3" id="KW-1185">Reference proteome</keyword>
<dbReference type="GO" id="GO:0043190">
    <property type="term" value="C:ATP-binding cassette (ABC) transporter complex"/>
    <property type="evidence" value="ECO:0007669"/>
    <property type="project" value="InterPro"/>
</dbReference>
<dbReference type="SUPFAM" id="SSF53850">
    <property type="entry name" value="Periplasmic binding protein-like II"/>
    <property type="match status" value="1"/>
</dbReference>
<dbReference type="InterPro" id="IPR039424">
    <property type="entry name" value="SBP_5"/>
</dbReference>
<reference evidence="2 3" key="1">
    <citation type="submission" date="2010-12" db="EMBL/GenBank/DDBJ databases">
        <authorList>
            <person name="Muzny D."/>
            <person name="Qin X."/>
            <person name="Deng J."/>
            <person name="Jiang H."/>
            <person name="Liu Y."/>
            <person name="Qu J."/>
            <person name="Song X.-Z."/>
            <person name="Zhang L."/>
            <person name="Thornton R."/>
            <person name="Coyle M."/>
            <person name="Francisco L."/>
            <person name="Jackson L."/>
            <person name="Javaid M."/>
            <person name="Korchina V."/>
            <person name="Kovar C."/>
            <person name="Mata R."/>
            <person name="Mathew T."/>
            <person name="Ngo R."/>
            <person name="Nguyen L."/>
            <person name="Nguyen N."/>
            <person name="Okwuonu G."/>
            <person name="Ongeri F."/>
            <person name="Pham C."/>
            <person name="Simmons D."/>
            <person name="Wilczek-Boney K."/>
            <person name="Hale W."/>
            <person name="Jakkamsetti A."/>
            <person name="Pham P."/>
            <person name="Ruth R."/>
            <person name="San Lucas F."/>
            <person name="Warren J."/>
            <person name="Zhang J."/>
            <person name="Zhao Z."/>
            <person name="Zhou C."/>
            <person name="Zhu D."/>
            <person name="Lee S."/>
            <person name="Bess C."/>
            <person name="Blankenburg K."/>
            <person name="Forbes L."/>
            <person name="Fu Q."/>
            <person name="Gubbala S."/>
            <person name="Hirani K."/>
            <person name="Jayaseelan J.C."/>
            <person name="Lara F."/>
            <person name="Munidasa M."/>
            <person name="Palculict T."/>
            <person name="Patil S."/>
            <person name="Pu L.-L."/>
            <person name="Saada N."/>
            <person name="Tang L."/>
            <person name="Weissenberger G."/>
            <person name="Zhu Y."/>
            <person name="Hemphill L."/>
            <person name="Shang Y."/>
            <person name="Youmans B."/>
            <person name="Ayvaz T."/>
            <person name="Ross M."/>
            <person name="Santibanez J."/>
            <person name="Aqrawi P."/>
            <person name="Gross S."/>
            <person name="Joshi V."/>
            <person name="Fowler G."/>
            <person name="Nazareth L."/>
            <person name="Reid J."/>
            <person name="Worley K."/>
            <person name="Petrosino J."/>
            <person name="Highlander S."/>
            <person name="Gibbs R."/>
        </authorList>
    </citation>
    <scope>NUCLEOTIDE SEQUENCE [LARGE SCALE GENOMIC DNA]</scope>
    <source>
        <strain evidence="2 3">ATCC 700641</strain>
    </source>
</reference>
<gene>
    <name evidence="2" type="primary">nikA</name>
    <name evidence="2" type="ORF">HMPREF9421_1335</name>
</gene>
<dbReference type="InterPro" id="IPR011980">
    <property type="entry name" value="CntA-like"/>
</dbReference>
<proteinExistence type="predicted"/>
<dbReference type="AlphaFoldDB" id="E7SAW8"/>
<dbReference type="EMBL" id="AEQR01000019">
    <property type="protein sequence ID" value="EFV99227.1"/>
    <property type="molecule type" value="Genomic_DNA"/>
</dbReference>
<sequence length="549" mass="62225">MLIKIINHEVFIMKKFWKLAVTSLAVLCLAACQQNGKSADSSAEKDKITLAWGEDFGDVNPHVYNPDQFIIQDLVYEGLVRYGDNGKIEPALAESWKVSEDGKTYTFNLRKAKFSDGSDFNAANVKRNFDTIFSKENKGNHEWFNFTNVLDSYKVVDDHTFEITLKEPYSATLYDLSMIRPIRFLADASFPDGDDTTKNKIKSPIGTGQWVVKDKKSNEYITFARNENYWGEKPKLKEVTIKIIPDAQTRALEFESGKVDLLYGNGVIGLNTFAQYKKDKKYTTDVSQPMSTRLLLLNAKQEVFQDKNVRKAINHAINKKEIAEKLFMGAETPADTIFSKSTPHSDAGLKPYTFDEKEAEKMLDAAGWKKGSDGIRAKDGKKMELNFPYISTKATDKDLAEYFQGELKKIGVEVKLTAMEEDDYWANAKTGNFDMMLTFSWGAPWDPHAWMTALTAESAHGHPENVSLESLPIKKELDETIKQTLTEADEDKVDAGYKKALTLLHEEAVYIPLTYQSVISIYRTGELKNVRFAPEENALPVRYIEKVNK</sequence>
<dbReference type="GO" id="GO:0020037">
    <property type="term" value="F:heme binding"/>
    <property type="evidence" value="ECO:0007669"/>
    <property type="project" value="InterPro"/>
</dbReference>
<dbReference type="PIRSF" id="PIRSF002741">
    <property type="entry name" value="MppA"/>
    <property type="match status" value="1"/>
</dbReference>
<dbReference type="eggNOG" id="COG0747">
    <property type="taxonomic scope" value="Bacteria"/>
</dbReference>
<dbReference type="CDD" id="cd08489">
    <property type="entry name" value="PBP2_NikA"/>
    <property type="match status" value="1"/>
</dbReference>
<organism evidence="2 3">
    <name type="scientific">Streptococcus australis ATCC 700641</name>
    <dbReference type="NCBI Taxonomy" id="888833"/>
    <lineage>
        <taxon>Bacteria</taxon>
        <taxon>Bacillati</taxon>
        <taxon>Bacillota</taxon>
        <taxon>Bacilli</taxon>
        <taxon>Lactobacillales</taxon>
        <taxon>Streptococcaceae</taxon>
        <taxon>Streptococcus</taxon>
    </lineage>
</organism>
<feature type="domain" description="Solute-binding protein family 5" evidence="1">
    <location>
        <begin position="87"/>
        <end position="457"/>
    </location>
</feature>
<dbReference type="HOGENOM" id="CLU_017028_7_5_9"/>
<dbReference type="Proteomes" id="UP000002814">
    <property type="component" value="Unassembled WGS sequence"/>
</dbReference>
<evidence type="ECO:0000313" key="2">
    <source>
        <dbReference type="EMBL" id="EFV99227.1"/>
    </source>
</evidence>
<dbReference type="PANTHER" id="PTHR30290:SF37">
    <property type="entry name" value="NICKEL-BINDING PERIPLASMIC PROTEIN"/>
    <property type="match status" value="1"/>
</dbReference>
<dbReference type="PANTHER" id="PTHR30290">
    <property type="entry name" value="PERIPLASMIC BINDING COMPONENT OF ABC TRANSPORTER"/>
    <property type="match status" value="1"/>
</dbReference>
<dbReference type="GO" id="GO:0016151">
    <property type="term" value="F:nickel cation binding"/>
    <property type="evidence" value="ECO:0007669"/>
    <property type="project" value="InterPro"/>
</dbReference>
<name>E7SAW8_9STRE</name>
<dbReference type="GO" id="GO:0015675">
    <property type="term" value="P:nickel cation transport"/>
    <property type="evidence" value="ECO:0007669"/>
    <property type="project" value="InterPro"/>
</dbReference>
<evidence type="ECO:0000313" key="3">
    <source>
        <dbReference type="Proteomes" id="UP000002814"/>
    </source>
</evidence>
<dbReference type="InterPro" id="IPR000914">
    <property type="entry name" value="SBP_5_dom"/>
</dbReference>
<dbReference type="InterPro" id="IPR030678">
    <property type="entry name" value="Peptide/Ni-bd"/>
</dbReference>
<dbReference type="Pfam" id="PF00496">
    <property type="entry name" value="SBP_bac_5"/>
    <property type="match status" value="1"/>
</dbReference>
<dbReference type="Gene3D" id="3.40.190.10">
    <property type="entry name" value="Periplasmic binding protein-like II"/>
    <property type="match status" value="1"/>
</dbReference>
<dbReference type="GO" id="GO:0015833">
    <property type="term" value="P:peptide transport"/>
    <property type="evidence" value="ECO:0007669"/>
    <property type="project" value="TreeGrafter"/>
</dbReference>
<accession>E7SAW8</accession>
<comment type="caution">
    <text evidence="2">The sequence shown here is derived from an EMBL/GenBank/DDBJ whole genome shotgun (WGS) entry which is preliminary data.</text>
</comment>
<dbReference type="NCBIfam" id="TIGR02294">
    <property type="entry name" value="nickel_nikA"/>
    <property type="match status" value="1"/>
</dbReference>
<protein>
    <submittedName>
        <fullName evidence="2">Nickel ABC transporter, periplasmic nickel-binding protein</fullName>
    </submittedName>
</protein>
<dbReference type="GO" id="GO:0030288">
    <property type="term" value="C:outer membrane-bounded periplasmic space"/>
    <property type="evidence" value="ECO:0007669"/>
    <property type="project" value="TreeGrafter"/>
</dbReference>
<dbReference type="GO" id="GO:1904680">
    <property type="term" value="F:peptide transmembrane transporter activity"/>
    <property type="evidence" value="ECO:0007669"/>
    <property type="project" value="TreeGrafter"/>
</dbReference>